<protein>
    <submittedName>
        <fullName evidence="1">2790_t:CDS:1</fullName>
    </submittedName>
</protein>
<name>A0ABN7UME9_GIGMA</name>
<gene>
    <name evidence="1" type="ORF">GMARGA_LOCUS8281</name>
</gene>
<dbReference type="EMBL" id="CAJVQB010004217">
    <property type="protein sequence ID" value="CAG8630001.1"/>
    <property type="molecule type" value="Genomic_DNA"/>
</dbReference>
<accession>A0ABN7UME9</accession>
<evidence type="ECO:0000313" key="2">
    <source>
        <dbReference type="Proteomes" id="UP000789901"/>
    </source>
</evidence>
<dbReference type="Proteomes" id="UP000789901">
    <property type="component" value="Unassembled WGS sequence"/>
</dbReference>
<reference evidence="1 2" key="1">
    <citation type="submission" date="2021-06" db="EMBL/GenBank/DDBJ databases">
        <authorList>
            <person name="Kallberg Y."/>
            <person name="Tangrot J."/>
            <person name="Rosling A."/>
        </authorList>
    </citation>
    <scope>NUCLEOTIDE SEQUENCE [LARGE SCALE GENOMIC DNA]</scope>
    <source>
        <strain evidence="1 2">120-4 pot B 10/14</strain>
    </source>
</reference>
<evidence type="ECO:0000313" key="1">
    <source>
        <dbReference type="EMBL" id="CAG8630001.1"/>
    </source>
</evidence>
<organism evidence="1 2">
    <name type="scientific">Gigaspora margarita</name>
    <dbReference type="NCBI Taxonomy" id="4874"/>
    <lineage>
        <taxon>Eukaryota</taxon>
        <taxon>Fungi</taxon>
        <taxon>Fungi incertae sedis</taxon>
        <taxon>Mucoromycota</taxon>
        <taxon>Glomeromycotina</taxon>
        <taxon>Glomeromycetes</taxon>
        <taxon>Diversisporales</taxon>
        <taxon>Gigasporaceae</taxon>
        <taxon>Gigaspora</taxon>
    </lineage>
</organism>
<comment type="caution">
    <text evidence="1">The sequence shown here is derived from an EMBL/GenBank/DDBJ whole genome shotgun (WGS) entry which is preliminary data.</text>
</comment>
<keyword evidence="2" id="KW-1185">Reference proteome</keyword>
<feature type="non-terminal residue" evidence="1">
    <location>
        <position position="1"/>
    </location>
</feature>
<proteinExistence type="predicted"/>
<sequence>FQALLLTLLAMQDINLEMSQPIISLMEIDIPDTQYENDLHPSKKKHNTLSYTSLAAPQDPLIISENSTVKSGEPALPHPISQMTSFPTLKSKQGQVPGPPPNPYPNIDADHLSMRKNDSPTSISLDNPEITLTTSEQTADLGSMDIDRDHNEEDALTLPNTADKINVQIKSRGLSDKWQFPIKNQTEILTAVEFLRQNFVIDTVPEFIFQVLLLPPPDWSLFGTRTTNDDTHMQHV</sequence>